<organism evidence="1 2">
    <name type="scientific">Belliella marina</name>
    <dbReference type="NCBI Taxonomy" id="1644146"/>
    <lineage>
        <taxon>Bacteria</taxon>
        <taxon>Pseudomonadati</taxon>
        <taxon>Bacteroidota</taxon>
        <taxon>Cytophagia</taxon>
        <taxon>Cytophagales</taxon>
        <taxon>Cyclobacteriaceae</taxon>
        <taxon>Belliella</taxon>
    </lineage>
</organism>
<dbReference type="PANTHER" id="PTHR35810">
    <property type="entry name" value="CYTOPLASMIC PROTEIN-RELATED"/>
    <property type="match status" value="1"/>
</dbReference>
<dbReference type="Proteomes" id="UP001597361">
    <property type="component" value="Unassembled WGS sequence"/>
</dbReference>
<reference evidence="2" key="1">
    <citation type="journal article" date="2019" name="Int. J. Syst. Evol. Microbiol.">
        <title>The Global Catalogue of Microorganisms (GCM) 10K type strain sequencing project: providing services to taxonomists for standard genome sequencing and annotation.</title>
        <authorList>
            <consortium name="The Broad Institute Genomics Platform"/>
            <consortium name="The Broad Institute Genome Sequencing Center for Infectious Disease"/>
            <person name="Wu L."/>
            <person name="Ma J."/>
        </authorList>
    </citation>
    <scope>NUCLEOTIDE SEQUENCE [LARGE SCALE GENOMIC DNA]</scope>
    <source>
        <strain evidence="2">CGMCC 1.15180</strain>
    </source>
</reference>
<protein>
    <recommendedName>
        <fullName evidence="3">Virulence protein RhuM family protein</fullName>
    </recommendedName>
</protein>
<evidence type="ECO:0008006" key="3">
    <source>
        <dbReference type="Google" id="ProtNLM"/>
    </source>
</evidence>
<dbReference type="EMBL" id="JBHUHR010000015">
    <property type="protein sequence ID" value="MFD2034248.1"/>
    <property type="molecule type" value="Genomic_DNA"/>
</dbReference>
<gene>
    <name evidence="1" type="ORF">ACFSKL_05560</name>
</gene>
<sequence length="97" mass="10963">MSKKENKKLESKEIIRSSSAEYLTFIAATGEGGVDAIYAEENVWLTQKMMGTLYNVETHTVNYHLKRIFSDSEEESAVIRNFRITASDGKTIINSIL</sequence>
<accession>A0ABW4VHS3</accession>
<dbReference type="PANTHER" id="PTHR35810:SF1">
    <property type="entry name" value="CYTOPLASMIC PROTEIN"/>
    <property type="match status" value="1"/>
</dbReference>
<proteinExistence type="predicted"/>
<comment type="caution">
    <text evidence="1">The sequence shown here is derived from an EMBL/GenBank/DDBJ whole genome shotgun (WGS) entry which is preliminary data.</text>
</comment>
<name>A0ABW4VHS3_9BACT</name>
<evidence type="ECO:0000313" key="1">
    <source>
        <dbReference type="EMBL" id="MFD2034248.1"/>
    </source>
</evidence>
<evidence type="ECO:0000313" key="2">
    <source>
        <dbReference type="Proteomes" id="UP001597361"/>
    </source>
</evidence>
<keyword evidence="2" id="KW-1185">Reference proteome</keyword>
<dbReference type="RefSeq" id="WP_376884217.1">
    <property type="nucleotide sequence ID" value="NZ_JBHUHR010000015.1"/>
</dbReference>